<feature type="non-terminal residue" evidence="1">
    <location>
        <position position="155"/>
    </location>
</feature>
<dbReference type="AlphaFoldDB" id="A0A1B6LVB7"/>
<name>A0A1B6LVB7_9HEMI</name>
<reference evidence="1" key="1">
    <citation type="submission" date="2015-11" db="EMBL/GenBank/DDBJ databases">
        <title>De novo transcriptome assembly of four potential Pierce s Disease insect vectors from Arizona vineyards.</title>
        <authorList>
            <person name="Tassone E.E."/>
        </authorList>
    </citation>
    <scope>NUCLEOTIDE SEQUENCE</scope>
</reference>
<sequence>MEGDDIPVWKTVKTHLIKRYGDDIVITPGRPPIFCFKNTGHKIITDAWYNENKKIYTEEERKRIVSTASAIIVGDIRSQVYNTSKYPPPFEFLEGADGEVPVTLRVCTEAMVLIKTRGNIDKWDRGGNFILKLHSAKKPFLVNERNKSPFFDKLR</sequence>
<protein>
    <submittedName>
        <fullName evidence="1">Uncharacterized protein</fullName>
    </submittedName>
</protein>
<gene>
    <name evidence="1" type="ORF">g.929</name>
</gene>
<dbReference type="EMBL" id="GEBQ01012373">
    <property type="protein sequence ID" value="JAT27604.1"/>
    <property type="molecule type" value="Transcribed_RNA"/>
</dbReference>
<organism evidence="1">
    <name type="scientific">Graphocephala atropunctata</name>
    <dbReference type="NCBI Taxonomy" id="36148"/>
    <lineage>
        <taxon>Eukaryota</taxon>
        <taxon>Metazoa</taxon>
        <taxon>Ecdysozoa</taxon>
        <taxon>Arthropoda</taxon>
        <taxon>Hexapoda</taxon>
        <taxon>Insecta</taxon>
        <taxon>Pterygota</taxon>
        <taxon>Neoptera</taxon>
        <taxon>Paraneoptera</taxon>
        <taxon>Hemiptera</taxon>
        <taxon>Auchenorrhyncha</taxon>
        <taxon>Membracoidea</taxon>
        <taxon>Cicadellidae</taxon>
        <taxon>Cicadellinae</taxon>
        <taxon>Cicadellini</taxon>
        <taxon>Graphocephala</taxon>
    </lineage>
</organism>
<accession>A0A1B6LVB7</accession>
<proteinExistence type="predicted"/>
<evidence type="ECO:0000313" key="1">
    <source>
        <dbReference type="EMBL" id="JAT27604.1"/>
    </source>
</evidence>